<dbReference type="InterPro" id="IPR027417">
    <property type="entry name" value="P-loop_NTPase"/>
</dbReference>
<evidence type="ECO:0000256" key="16">
    <source>
        <dbReference type="ARBA" id="ARBA00023235"/>
    </source>
</evidence>
<reference evidence="25" key="1">
    <citation type="submission" date="2020-05" db="UniProtKB">
        <authorList>
            <consortium name="EnsemblMetazoa"/>
        </authorList>
    </citation>
    <scope>IDENTIFICATION</scope>
    <source>
        <strain evidence="25">FUMOZ</strain>
    </source>
</reference>
<dbReference type="InterPro" id="IPR014001">
    <property type="entry name" value="Helicase_ATP-bd"/>
</dbReference>
<dbReference type="GO" id="GO:0005694">
    <property type="term" value="C:chromosome"/>
    <property type="evidence" value="ECO:0007669"/>
    <property type="project" value="TreeGrafter"/>
</dbReference>
<feature type="region of interest" description="Disordered" evidence="22">
    <location>
        <begin position="23"/>
        <end position="73"/>
    </location>
</feature>
<dbReference type="PANTHER" id="PTHR13710">
    <property type="entry name" value="DNA HELICASE RECQ FAMILY MEMBER"/>
    <property type="match status" value="1"/>
</dbReference>
<comment type="subcellular location">
    <subcellularLocation>
        <location evidence="2">Nucleus</location>
        <location evidence="2">Nucleoplasm</location>
    </subcellularLocation>
</comment>
<keyword evidence="8 21" id="KW-0547">Nucleotide-binding</keyword>
<evidence type="ECO:0000256" key="13">
    <source>
        <dbReference type="ARBA" id="ARBA00022840"/>
    </source>
</evidence>
<feature type="region of interest" description="Disordered" evidence="22">
    <location>
        <begin position="144"/>
        <end position="165"/>
    </location>
</feature>
<dbReference type="FunFam" id="3.40.50.300:FF:000444">
    <property type="entry name" value="ATP-dependent DNA helicase"/>
    <property type="match status" value="1"/>
</dbReference>
<keyword evidence="13 21" id="KW-0067">ATP-binding</keyword>
<dbReference type="Pfam" id="PF00270">
    <property type="entry name" value="DEAD"/>
    <property type="match status" value="1"/>
</dbReference>
<evidence type="ECO:0000256" key="18">
    <source>
        <dbReference type="ARBA" id="ARBA00023306"/>
    </source>
</evidence>
<evidence type="ECO:0000256" key="15">
    <source>
        <dbReference type="ARBA" id="ARBA00023204"/>
    </source>
</evidence>
<sequence>MSSEFDKFNECLKASFWKNVKNNRAERKANGTALKVEPKPELKNESEPATQTAVQQHQSQPQQQSQLQPMRSTPVPVSAVYNIKCESTVNASLQELLEKDPKCEEYDDYIPPRAPKTPPMEDYDDMVPRPQTPMEIPNMDDVVEISDSPERSSRRAMDKLGSKETKSDELLQEKLWQYFGHRDFKSQLQKEAIETIIARTRDVYVSMPTGAGKSLCFQLPGVMQDNKVTIVFSPLLALIKDQLDTLARIKIPADSINSKMGTRDRERVINDLKSVKTDIRFLYITPEQANTATFKDIMQHLVKFRKVAYVVVDEAHCVSEWGHDFRPDYLKLGNLRAEYPSVPWIALTATASKHVVEDIFHNLRLKEPVAKFKTPCFRHNLYYDVVFKNSIQDDFLHLKDYIESILGKQDEVKPSKRACGIIYCRTRENTERVATNLTKLGLRTVPYHAGLKQSERDQVQEDWMEGKYVAIAATISFGMGVDKGSVRFVIHWDNPQNVAAYYQESGRAGRDGKKSFCRIYHCRDECKSIEFLLRQDLQKSKDTPKEEGAKQAVKNFEKMVEFCESARCRHRLFTDYFGDDPPDCRNMCDVCTNPKKVQKAIDYFQQLAYTGKLKTMTAYDDDPSDLYGGGRKGYENDYYDGCSSGYSDGREKRKQSESALLIQKQFLLRKAAAAKDMSMQRSATIGRVKFAMQTPVKVSGLTIATRETYVTSLADLMKKNVEICKGIDEPDYSLVYKDFEDIAVEMEYEAFTKNTVKSLYHRAIVKQDIWPLSAIKDTYLPSFLLSVRKLSINLRFFAFWGSIQLRTLQSISICDYQRG</sequence>
<keyword evidence="11 21" id="KW-0347">Helicase</keyword>
<dbReference type="PROSITE" id="PS51194">
    <property type="entry name" value="HELICASE_CTER"/>
    <property type="match status" value="1"/>
</dbReference>
<accession>A0A182RA52</accession>
<dbReference type="InterPro" id="IPR011545">
    <property type="entry name" value="DEAD/DEAH_box_helicase_dom"/>
</dbReference>
<evidence type="ECO:0000256" key="20">
    <source>
        <dbReference type="ARBA" id="ARBA00049360"/>
    </source>
</evidence>
<keyword evidence="18" id="KW-0131">Cell cycle</keyword>
<feature type="compositionally biased region" description="Low complexity" evidence="22">
    <location>
        <begin position="55"/>
        <end position="69"/>
    </location>
</feature>
<dbReference type="VEuPathDB" id="VectorBase:AFUN003061"/>
<evidence type="ECO:0000256" key="4">
    <source>
        <dbReference type="ARBA" id="ARBA00022553"/>
    </source>
</evidence>
<name>A0A182RA52_ANOFN</name>
<dbReference type="GO" id="GO:0000724">
    <property type="term" value="P:double-strand break repair via homologous recombination"/>
    <property type="evidence" value="ECO:0007669"/>
    <property type="project" value="TreeGrafter"/>
</dbReference>
<evidence type="ECO:0000256" key="5">
    <source>
        <dbReference type="ARBA" id="ARBA00022618"/>
    </source>
</evidence>
<comment type="catalytic activity">
    <reaction evidence="20 21">
        <text>ATP + H2O = ADP + phosphate + H(+)</text>
        <dbReference type="Rhea" id="RHEA:13065"/>
        <dbReference type="ChEBI" id="CHEBI:15377"/>
        <dbReference type="ChEBI" id="CHEBI:15378"/>
        <dbReference type="ChEBI" id="CHEBI:30616"/>
        <dbReference type="ChEBI" id="CHEBI:43474"/>
        <dbReference type="ChEBI" id="CHEBI:456216"/>
    </reaction>
</comment>
<evidence type="ECO:0000256" key="21">
    <source>
        <dbReference type="RuleBase" id="RU364117"/>
    </source>
</evidence>
<dbReference type="SMART" id="SM00490">
    <property type="entry name" value="HELICc"/>
    <property type="match status" value="1"/>
</dbReference>
<dbReference type="InterPro" id="IPR002464">
    <property type="entry name" value="DNA/RNA_helicase_DEAH_CS"/>
</dbReference>
<dbReference type="GO" id="GO:0045934">
    <property type="term" value="P:negative regulation of nucleobase-containing compound metabolic process"/>
    <property type="evidence" value="ECO:0007669"/>
    <property type="project" value="UniProtKB-ARBA"/>
</dbReference>
<evidence type="ECO:0000256" key="1">
    <source>
        <dbReference type="ARBA" id="ARBA00001947"/>
    </source>
</evidence>
<dbReference type="GO" id="GO:0043138">
    <property type="term" value="F:3'-5' DNA helicase activity"/>
    <property type="evidence" value="ECO:0007669"/>
    <property type="project" value="UniProtKB-EC"/>
</dbReference>
<dbReference type="SMART" id="SM00487">
    <property type="entry name" value="DEXDc"/>
    <property type="match status" value="1"/>
</dbReference>
<evidence type="ECO:0000256" key="14">
    <source>
        <dbReference type="ARBA" id="ARBA00023125"/>
    </source>
</evidence>
<dbReference type="FunFam" id="3.40.50.300:FF:000614">
    <property type="entry name" value="ATP-dependent DNA helicase"/>
    <property type="match status" value="1"/>
</dbReference>
<evidence type="ECO:0000256" key="19">
    <source>
        <dbReference type="ARBA" id="ARBA00034617"/>
    </source>
</evidence>
<keyword evidence="14" id="KW-0238">DNA-binding</keyword>
<keyword evidence="17 21" id="KW-0539">Nucleus</keyword>
<feature type="compositionally biased region" description="Basic and acidic residues" evidence="22">
    <location>
        <begin position="148"/>
        <end position="165"/>
    </location>
</feature>
<keyword evidence="4" id="KW-0597">Phosphoprotein</keyword>
<organism evidence="25">
    <name type="scientific">Anopheles funestus</name>
    <name type="common">African malaria mosquito</name>
    <dbReference type="NCBI Taxonomy" id="62324"/>
    <lineage>
        <taxon>Eukaryota</taxon>
        <taxon>Metazoa</taxon>
        <taxon>Ecdysozoa</taxon>
        <taxon>Arthropoda</taxon>
        <taxon>Hexapoda</taxon>
        <taxon>Insecta</taxon>
        <taxon>Pterygota</taxon>
        <taxon>Neoptera</taxon>
        <taxon>Endopterygota</taxon>
        <taxon>Diptera</taxon>
        <taxon>Nematocera</taxon>
        <taxon>Culicoidea</taxon>
        <taxon>Culicidae</taxon>
        <taxon>Anophelinae</taxon>
        <taxon>Anopheles</taxon>
    </lineage>
</organism>
<dbReference type="InterPro" id="IPR001650">
    <property type="entry name" value="Helicase_C-like"/>
</dbReference>
<dbReference type="Pfam" id="PF16124">
    <property type="entry name" value="RecQ_Zn_bind"/>
    <property type="match status" value="1"/>
</dbReference>
<dbReference type="SUPFAM" id="SSF52540">
    <property type="entry name" value="P-loop containing nucleoside triphosphate hydrolases"/>
    <property type="match status" value="1"/>
</dbReference>
<keyword evidence="7" id="KW-0479">Metal-binding</keyword>
<comment type="catalytic activity">
    <reaction evidence="19 21">
        <text>Couples ATP hydrolysis with the unwinding of duplex DNA by translocating in the 3'-5' direction.</text>
        <dbReference type="EC" id="5.6.2.4"/>
    </reaction>
</comment>
<feature type="domain" description="Helicase C-terminal" evidence="24">
    <location>
        <begin position="397"/>
        <end position="557"/>
    </location>
</feature>
<dbReference type="STRING" id="62324.A0A182RA52"/>
<evidence type="ECO:0000256" key="17">
    <source>
        <dbReference type="ARBA" id="ARBA00023242"/>
    </source>
</evidence>
<dbReference type="GO" id="GO:0051301">
    <property type="term" value="P:cell division"/>
    <property type="evidence" value="ECO:0007669"/>
    <property type="project" value="UniProtKB-KW"/>
</dbReference>
<evidence type="ECO:0000256" key="7">
    <source>
        <dbReference type="ARBA" id="ARBA00022723"/>
    </source>
</evidence>
<evidence type="ECO:0000259" key="23">
    <source>
        <dbReference type="PROSITE" id="PS51192"/>
    </source>
</evidence>
<comment type="cofactor">
    <cofactor evidence="1">
        <name>Zn(2+)</name>
        <dbReference type="ChEBI" id="CHEBI:29105"/>
    </cofactor>
</comment>
<dbReference type="VEuPathDB" id="VectorBase:AFUN2_001730"/>
<dbReference type="AlphaFoldDB" id="A0A182RA52"/>
<dbReference type="NCBIfam" id="TIGR00614">
    <property type="entry name" value="recQ_fam"/>
    <property type="match status" value="1"/>
</dbReference>
<evidence type="ECO:0000256" key="22">
    <source>
        <dbReference type="SAM" id="MobiDB-lite"/>
    </source>
</evidence>
<keyword evidence="10 21" id="KW-0378">Hydrolase</keyword>
<evidence type="ECO:0000313" key="25">
    <source>
        <dbReference type="EnsemblMetazoa" id="AFUN003061-PA"/>
    </source>
</evidence>
<dbReference type="GO" id="GO:0046872">
    <property type="term" value="F:metal ion binding"/>
    <property type="evidence" value="ECO:0007669"/>
    <property type="project" value="UniProtKB-KW"/>
</dbReference>
<dbReference type="InterPro" id="IPR032284">
    <property type="entry name" value="RecQ_Zn-bd"/>
</dbReference>
<evidence type="ECO:0000256" key="3">
    <source>
        <dbReference type="ARBA" id="ARBA00005446"/>
    </source>
</evidence>
<keyword evidence="15" id="KW-0234">DNA repair</keyword>
<evidence type="ECO:0000256" key="12">
    <source>
        <dbReference type="ARBA" id="ARBA00022833"/>
    </source>
</evidence>
<evidence type="ECO:0000256" key="10">
    <source>
        <dbReference type="ARBA" id="ARBA00022801"/>
    </source>
</evidence>
<evidence type="ECO:0000256" key="9">
    <source>
        <dbReference type="ARBA" id="ARBA00022763"/>
    </source>
</evidence>
<keyword evidence="5" id="KW-0132">Cell division</keyword>
<dbReference type="GO" id="GO:0010605">
    <property type="term" value="P:negative regulation of macromolecule metabolic process"/>
    <property type="evidence" value="ECO:0007669"/>
    <property type="project" value="UniProtKB-ARBA"/>
</dbReference>
<evidence type="ECO:0000256" key="2">
    <source>
        <dbReference type="ARBA" id="ARBA00004642"/>
    </source>
</evidence>
<comment type="similarity">
    <text evidence="3 21">Belongs to the helicase family. RecQ subfamily.</text>
</comment>
<dbReference type="GO" id="GO:0005737">
    <property type="term" value="C:cytoplasm"/>
    <property type="evidence" value="ECO:0007669"/>
    <property type="project" value="TreeGrafter"/>
</dbReference>
<dbReference type="Gene3D" id="3.40.50.300">
    <property type="entry name" value="P-loop containing nucleotide triphosphate hydrolases"/>
    <property type="match status" value="2"/>
</dbReference>
<dbReference type="EnsemblMetazoa" id="AFUN003061-RA">
    <property type="protein sequence ID" value="AFUN003061-PA"/>
    <property type="gene ID" value="AFUN003061"/>
</dbReference>
<dbReference type="GO" id="GO:0009378">
    <property type="term" value="F:four-way junction helicase activity"/>
    <property type="evidence" value="ECO:0007669"/>
    <property type="project" value="TreeGrafter"/>
</dbReference>
<evidence type="ECO:0000259" key="24">
    <source>
        <dbReference type="PROSITE" id="PS51194"/>
    </source>
</evidence>
<dbReference type="InterPro" id="IPR004589">
    <property type="entry name" value="DNA_helicase_ATP-dep_RecQ"/>
</dbReference>
<evidence type="ECO:0000256" key="6">
    <source>
        <dbReference type="ARBA" id="ARBA00022705"/>
    </source>
</evidence>
<feature type="domain" description="Helicase ATP-binding" evidence="23">
    <location>
        <begin position="194"/>
        <end position="369"/>
    </location>
</feature>
<dbReference type="GO" id="GO:0003677">
    <property type="term" value="F:DNA binding"/>
    <property type="evidence" value="ECO:0007669"/>
    <property type="project" value="UniProtKB-KW"/>
</dbReference>
<evidence type="ECO:0000256" key="11">
    <source>
        <dbReference type="ARBA" id="ARBA00022806"/>
    </source>
</evidence>
<keyword evidence="6" id="KW-0235">DNA replication</keyword>
<dbReference type="GO" id="GO:0005524">
    <property type="term" value="F:ATP binding"/>
    <property type="evidence" value="ECO:0007669"/>
    <property type="project" value="UniProtKB-KW"/>
</dbReference>
<dbReference type="GO" id="GO:0016887">
    <property type="term" value="F:ATP hydrolysis activity"/>
    <property type="evidence" value="ECO:0007669"/>
    <property type="project" value="RHEA"/>
</dbReference>
<keyword evidence="9" id="KW-0227">DNA damage</keyword>
<dbReference type="GO" id="GO:0006260">
    <property type="term" value="P:DNA replication"/>
    <property type="evidence" value="ECO:0007669"/>
    <property type="project" value="UniProtKB-KW"/>
</dbReference>
<dbReference type="PANTHER" id="PTHR13710:SF152">
    <property type="entry name" value="ATP-DEPENDENT DNA HELICASE Q5"/>
    <property type="match status" value="1"/>
</dbReference>
<protein>
    <recommendedName>
        <fullName evidence="21">ATP-dependent DNA helicase</fullName>
        <ecNumber evidence="21">5.6.2.4</ecNumber>
    </recommendedName>
</protein>
<dbReference type="PROSITE" id="PS00690">
    <property type="entry name" value="DEAH_ATP_HELICASE"/>
    <property type="match status" value="1"/>
</dbReference>
<dbReference type="EC" id="5.6.2.4" evidence="21"/>
<proteinExistence type="inferred from homology"/>
<evidence type="ECO:0000256" key="8">
    <source>
        <dbReference type="ARBA" id="ARBA00022741"/>
    </source>
</evidence>
<dbReference type="PROSITE" id="PS51192">
    <property type="entry name" value="HELICASE_ATP_BIND_1"/>
    <property type="match status" value="1"/>
</dbReference>
<dbReference type="Pfam" id="PF00271">
    <property type="entry name" value="Helicase_C"/>
    <property type="match status" value="1"/>
</dbReference>
<feature type="compositionally biased region" description="Basic and acidic residues" evidence="22">
    <location>
        <begin position="36"/>
        <end position="46"/>
    </location>
</feature>
<dbReference type="GO" id="GO:0005654">
    <property type="term" value="C:nucleoplasm"/>
    <property type="evidence" value="ECO:0007669"/>
    <property type="project" value="UniProtKB-SubCell"/>
</dbReference>
<keyword evidence="16" id="KW-0413">Isomerase</keyword>
<keyword evidence="12" id="KW-0862">Zinc</keyword>